<evidence type="ECO:0000259" key="11">
    <source>
        <dbReference type="Pfam" id="PF17767"/>
    </source>
</evidence>
<reference evidence="14" key="2">
    <citation type="journal article" date="2020" name="Antonie Van Leeuwenhoek">
        <title>Labilibaculum antarcticum sp. nov., a novel facultative anaerobic, psychrotorelant bacterium isolated from marine sediment of Antarctica.</title>
        <authorList>
            <person name="Watanabe M."/>
            <person name="Kojima H."/>
            <person name="Fukui M."/>
        </authorList>
    </citation>
    <scope>NUCLEOTIDE SEQUENCE [LARGE SCALE GENOMIC DNA]</scope>
    <source>
        <strain evidence="14">SPP2</strain>
    </source>
</reference>
<dbReference type="InterPro" id="IPR040727">
    <property type="entry name" value="NAPRTase_N"/>
</dbReference>
<evidence type="ECO:0000256" key="9">
    <source>
        <dbReference type="RuleBase" id="RU365100"/>
    </source>
</evidence>
<feature type="domain" description="Nicotinate/nicotinamide phosphoribosyltransferase" evidence="10">
    <location>
        <begin position="154"/>
        <end position="351"/>
    </location>
</feature>
<comment type="pathway">
    <text evidence="1 9">Cofactor biosynthesis; NAD(+) biosynthesis; nicotinate D-ribonucleotide from nicotinate: step 1/1.</text>
</comment>
<dbReference type="Pfam" id="PF17767">
    <property type="entry name" value="NAPRTase_N"/>
    <property type="match status" value="1"/>
</dbReference>
<dbReference type="AlphaFoldDB" id="A0A1Y1CKH2"/>
<name>A0A1Y1CKH2_9BACT</name>
<gene>
    <name evidence="13" type="ORF">ALGA_2482</name>
</gene>
<evidence type="ECO:0000256" key="1">
    <source>
        <dbReference type="ARBA" id="ARBA00004952"/>
    </source>
</evidence>
<organism evidence="13 14">
    <name type="scientific">Labilibaculum antarcticum</name>
    <dbReference type="NCBI Taxonomy" id="1717717"/>
    <lineage>
        <taxon>Bacteria</taxon>
        <taxon>Pseudomonadati</taxon>
        <taxon>Bacteroidota</taxon>
        <taxon>Bacteroidia</taxon>
        <taxon>Marinilabiliales</taxon>
        <taxon>Marinifilaceae</taxon>
        <taxon>Labilibaculum</taxon>
    </lineage>
</organism>
<dbReference type="UniPathway" id="UPA00253">
    <property type="reaction ID" value="UER00457"/>
</dbReference>
<evidence type="ECO:0000313" key="14">
    <source>
        <dbReference type="Proteomes" id="UP000218267"/>
    </source>
</evidence>
<dbReference type="SUPFAM" id="SSF51690">
    <property type="entry name" value="Nicotinate/Quinolinate PRTase C-terminal domain-like"/>
    <property type="match status" value="1"/>
</dbReference>
<evidence type="ECO:0000256" key="8">
    <source>
        <dbReference type="ARBA" id="ARBA00048668"/>
    </source>
</evidence>
<evidence type="ECO:0000256" key="4">
    <source>
        <dbReference type="ARBA" id="ARBA00022553"/>
    </source>
</evidence>
<dbReference type="GO" id="GO:0034355">
    <property type="term" value="P:NAD+ biosynthetic process via the salvage pathway"/>
    <property type="evidence" value="ECO:0007669"/>
    <property type="project" value="TreeGrafter"/>
</dbReference>
<feature type="domain" description="Nicotinate phosphoribosyltransferase C-terminal" evidence="12">
    <location>
        <begin position="355"/>
        <end position="456"/>
    </location>
</feature>
<dbReference type="InterPro" id="IPR036068">
    <property type="entry name" value="Nicotinate_pribotase-like_C"/>
</dbReference>
<keyword evidence="6 9" id="KW-0662">Pyridine nucleotide biosynthesis</keyword>
<keyword evidence="5 9" id="KW-0436">Ligase</keyword>
<sequence length="473" mass="53523">MNTLTENSGLYTDYYELTMAQGYFLSGKKDEKTVFDYYYRTNPYDGGYLVFAGLQDLLEILKTFNYSKENIDFLRKTGLKDEFLEYLKEFKFSATVFSMKEGEIVFPNEPLVRVEGNIIEAQLIETLLLNYLNFQSLIATKACRIRDVIGDKDFTDFGLRRAQGLGGIHASRAAVIGGANTTSNVYSAFNYDIPVTGTQAHSWVQSFDYELEAFRSYAAINPDSTVLLVDTYNTLKSGMPNAIIVAKELEAEGHKMIGIRLDSGDLAYLSRKARKMLDDAGLDYVKIIASNQLNEYVIKSLNDQGAQIDGYGIGTELVTGKDAGALDGVYKLVQIKGIPRLKISENIEKITMPGKKKVMRYFDEDGMFFRDGILLENEESTNRLFHPFHSHKHTYVTDYKCEELMSKVMENGEILIESQSPVEINAYVRKRFAQLPDGHKRFISPHIYKVGFSENILGVRDHILMDIRSKIGG</sequence>
<dbReference type="InterPro" id="IPR013785">
    <property type="entry name" value="Aldolase_TIM"/>
</dbReference>
<evidence type="ECO:0000259" key="12">
    <source>
        <dbReference type="Pfam" id="PF17956"/>
    </source>
</evidence>
<dbReference type="RefSeq" id="WP_096429646.1">
    <property type="nucleotide sequence ID" value="NZ_AP018042.1"/>
</dbReference>
<keyword evidence="14" id="KW-1185">Reference proteome</keyword>
<dbReference type="NCBIfam" id="NF006695">
    <property type="entry name" value="PRK09243.1-2"/>
    <property type="match status" value="1"/>
</dbReference>
<dbReference type="KEGG" id="mbas:ALGA_2482"/>
<dbReference type="CDD" id="cd01570">
    <property type="entry name" value="NAPRTase_A"/>
    <property type="match status" value="1"/>
</dbReference>
<comment type="function">
    <text evidence="9">Catalyzes the first step in the biosynthesis of NAD from nicotinic acid, the ATP-dependent synthesis of beta-nicotinate D-ribonucleotide from nicotinate and 5-phospho-D-ribose 1-phosphate.</text>
</comment>
<dbReference type="SUPFAM" id="SSF54675">
    <property type="entry name" value="Nicotinate/Quinolinate PRTase N-terminal domain-like"/>
    <property type="match status" value="1"/>
</dbReference>
<evidence type="ECO:0000256" key="6">
    <source>
        <dbReference type="ARBA" id="ARBA00022642"/>
    </source>
</evidence>
<dbReference type="GO" id="GO:0005829">
    <property type="term" value="C:cytosol"/>
    <property type="evidence" value="ECO:0007669"/>
    <property type="project" value="TreeGrafter"/>
</dbReference>
<dbReference type="InterPro" id="IPR041525">
    <property type="entry name" value="N/Namide_PRibTrfase"/>
</dbReference>
<dbReference type="InterPro" id="IPR006405">
    <property type="entry name" value="Nic_PRibTrfase_pncB"/>
</dbReference>
<dbReference type="FunFam" id="3.20.20.70:FF:000076">
    <property type="entry name" value="Nicotinate phosphoribosyltransferase"/>
    <property type="match status" value="1"/>
</dbReference>
<dbReference type="GO" id="GO:0004516">
    <property type="term" value="F:nicotinate phosphoribosyltransferase activity"/>
    <property type="evidence" value="ECO:0007669"/>
    <property type="project" value="UniProtKB-UniRule"/>
</dbReference>
<evidence type="ECO:0000256" key="7">
    <source>
        <dbReference type="ARBA" id="ARBA00022679"/>
    </source>
</evidence>
<reference evidence="13 14" key="1">
    <citation type="journal article" date="2018" name="Mar. Genomics">
        <title>Complete genome sequence of Marinifilaceae bacterium strain SPP2, isolated from the Antarctic marine sediment.</title>
        <authorList>
            <person name="Watanabe M."/>
            <person name="Kojima H."/>
            <person name="Fukui M."/>
        </authorList>
    </citation>
    <scope>NUCLEOTIDE SEQUENCE [LARGE SCALE GENOMIC DNA]</scope>
    <source>
        <strain evidence="13 14">SPP2</strain>
    </source>
</reference>
<dbReference type="PANTHER" id="PTHR11098:SF1">
    <property type="entry name" value="NICOTINATE PHOSPHORIBOSYLTRANSFERASE"/>
    <property type="match status" value="1"/>
</dbReference>
<dbReference type="InterPro" id="IPR041619">
    <property type="entry name" value="NAPRTase_C"/>
</dbReference>
<comment type="similarity">
    <text evidence="2 9">Belongs to the NAPRTase family.</text>
</comment>
<evidence type="ECO:0000256" key="5">
    <source>
        <dbReference type="ARBA" id="ARBA00022598"/>
    </source>
</evidence>
<evidence type="ECO:0000313" key="13">
    <source>
        <dbReference type="EMBL" id="BAX80804.1"/>
    </source>
</evidence>
<evidence type="ECO:0000256" key="3">
    <source>
        <dbReference type="ARBA" id="ARBA00013236"/>
    </source>
</evidence>
<feature type="domain" description="Nicotinate phosphoribosyltransferase N-terminal" evidence="11">
    <location>
        <begin position="10"/>
        <end position="133"/>
    </location>
</feature>
<protein>
    <recommendedName>
        <fullName evidence="3 9">Nicotinate phosphoribosyltransferase</fullName>
        <ecNumber evidence="3 9">6.3.4.21</ecNumber>
    </recommendedName>
</protein>
<dbReference type="Pfam" id="PF17956">
    <property type="entry name" value="NAPRTase_C"/>
    <property type="match status" value="1"/>
</dbReference>
<dbReference type="EC" id="6.3.4.21" evidence="3 9"/>
<dbReference type="NCBIfam" id="NF009131">
    <property type="entry name" value="PRK12484.1"/>
    <property type="match status" value="1"/>
</dbReference>
<dbReference type="GO" id="GO:0047280">
    <property type="term" value="F:nicotinamide phosphoribosyltransferase activity"/>
    <property type="evidence" value="ECO:0007669"/>
    <property type="project" value="UniProtKB-ARBA"/>
</dbReference>
<keyword evidence="13" id="KW-0328">Glycosyltransferase</keyword>
<evidence type="ECO:0000256" key="2">
    <source>
        <dbReference type="ARBA" id="ARBA00010897"/>
    </source>
</evidence>
<dbReference type="PIRSF" id="PIRSF000484">
    <property type="entry name" value="NAPRT"/>
    <property type="match status" value="1"/>
</dbReference>
<dbReference type="PANTHER" id="PTHR11098">
    <property type="entry name" value="NICOTINATE PHOSPHORIBOSYLTRANSFERASE"/>
    <property type="match status" value="1"/>
</dbReference>
<dbReference type="Pfam" id="PF04095">
    <property type="entry name" value="NAPRTase"/>
    <property type="match status" value="1"/>
</dbReference>
<dbReference type="Gene3D" id="3.20.140.10">
    <property type="entry name" value="nicotinate phosphoribosyltransferase"/>
    <property type="match status" value="1"/>
</dbReference>
<comment type="catalytic activity">
    <reaction evidence="8 9">
        <text>5-phospho-alpha-D-ribose 1-diphosphate + nicotinate + ATP + H2O = nicotinate beta-D-ribonucleotide + ADP + phosphate + diphosphate</text>
        <dbReference type="Rhea" id="RHEA:36163"/>
        <dbReference type="ChEBI" id="CHEBI:15377"/>
        <dbReference type="ChEBI" id="CHEBI:30616"/>
        <dbReference type="ChEBI" id="CHEBI:32544"/>
        <dbReference type="ChEBI" id="CHEBI:33019"/>
        <dbReference type="ChEBI" id="CHEBI:43474"/>
        <dbReference type="ChEBI" id="CHEBI:57502"/>
        <dbReference type="ChEBI" id="CHEBI:58017"/>
        <dbReference type="ChEBI" id="CHEBI:456216"/>
        <dbReference type="EC" id="6.3.4.21"/>
    </reaction>
</comment>
<dbReference type="EMBL" id="AP018042">
    <property type="protein sequence ID" value="BAX80804.1"/>
    <property type="molecule type" value="Genomic_DNA"/>
</dbReference>
<dbReference type="Gene3D" id="3.20.20.70">
    <property type="entry name" value="Aldolase class I"/>
    <property type="match status" value="1"/>
</dbReference>
<dbReference type="InterPro" id="IPR007229">
    <property type="entry name" value="Nic_PRibTrfase-Fam"/>
</dbReference>
<accession>A0A1Y1CKH2</accession>
<keyword evidence="4" id="KW-0597">Phosphoprotein</keyword>
<dbReference type="OrthoDB" id="9770610at2"/>
<dbReference type="Proteomes" id="UP000218267">
    <property type="component" value="Chromosome"/>
</dbReference>
<evidence type="ECO:0000259" key="10">
    <source>
        <dbReference type="Pfam" id="PF04095"/>
    </source>
</evidence>
<proteinExistence type="inferred from homology"/>
<comment type="PTM">
    <text evidence="9">Transiently phosphorylated on a His residue during the reaction cycle. Phosphorylation strongly increases the affinity for substrates and increases the rate of nicotinate D-ribonucleotide production. Dephosphorylation regenerates the low-affinity form of the enzyme, leading to product release.</text>
</comment>
<keyword evidence="7 9" id="KW-0808">Transferase</keyword>
<dbReference type="NCBIfam" id="TIGR01513">
    <property type="entry name" value="NAPRTase_put"/>
    <property type="match status" value="1"/>
</dbReference>